<evidence type="ECO:0000256" key="1">
    <source>
        <dbReference type="ARBA" id="ARBA00008842"/>
    </source>
</evidence>
<feature type="region of interest" description="Disordered" evidence="7">
    <location>
        <begin position="129"/>
        <end position="150"/>
    </location>
</feature>
<dbReference type="Pfam" id="PF00169">
    <property type="entry name" value="PH"/>
    <property type="match status" value="1"/>
</dbReference>
<evidence type="ECO:0000256" key="3">
    <source>
        <dbReference type="ARBA" id="ARBA00023055"/>
    </source>
</evidence>
<evidence type="ECO:0000313" key="9">
    <source>
        <dbReference type="EMBL" id="CAI8010188.1"/>
    </source>
</evidence>
<dbReference type="InterPro" id="IPR001849">
    <property type="entry name" value="PH_domain"/>
</dbReference>
<dbReference type="SUPFAM" id="SSF50729">
    <property type="entry name" value="PH domain-like"/>
    <property type="match status" value="1"/>
</dbReference>
<dbReference type="GO" id="GO:0006869">
    <property type="term" value="P:lipid transport"/>
    <property type="evidence" value="ECO:0007669"/>
    <property type="project" value="UniProtKB-KW"/>
</dbReference>
<evidence type="ECO:0000256" key="7">
    <source>
        <dbReference type="SAM" id="MobiDB-lite"/>
    </source>
</evidence>
<dbReference type="InterPro" id="IPR011993">
    <property type="entry name" value="PH-like_dom_sf"/>
</dbReference>
<name>A0AA35RGC2_GEOBA</name>
<dbReference type="GO" id="GO:0032934">
    <property type="term" value="F:sterol binding"/>
    <property type="evidence" value="ECO:0007669"/>
    <property type="project" value="TreeGrafter"/>
</dbReference>
<dbReference type="SMART" id="SM00233">
    <property type="entry name" value="PH"/>
    <property type="match status" value="1"/>
</dbReference>
<dbReference type="Gene3D" id="1.10.287.2720">
    <property type="match status" value="1"/>
</dbReference>
<dbReference type="GO" id="GO:0016020">
    <property type="term" value="C:membrane"/>
    <property type="evidence" value="ECO:0007669"/>
    <property type="project" value="TreeGrafter"/>
</dbReference>
<dbReference type="AlphaFoldDB" id="A0AA35RGC2"/>
<evidence type="ECO:0000256" key="6">
    <source>
        <dbReference type="RuleBase" id="RU003845"/>
    </source>
</evidence>
<evidence type="ECO:0000313" key="10">
    <source>
        <dbReference type="Proteomes" id="UP001174909"/>
    </source>
</evidence>
<evidence type="ECO:0000256" key="2">
    <source>
        <dbReference type="ARBA" id="ARBA00022448"/>
    </source>
</evidence>
<dbReference type="SUPFAM" id="SSF144000">
    <property type="entry name" value="Oxysterol-binding protein-like"/>
    <property type="match status" value="1"/>
</dbReference>
<keyword evidence="4" id="KW-0446">Lipid-binding</keyword>
<organism evidence="9 10">
    <name type="scientific">Geodia barretti</name>
    <name type="common">Barrett's horny sponge</name>
    <dbReference type="NCBI Taxonomy" id="519541"/>
    <lineage>
        <taxon>Eukaryota</taxon>
        <taxon>Metazoa</taxon>
        <taxon>Porifera</taxon>
        <taxon>Demospongiae</taxon>
        <taxon>Heteroscleromorpha</taxon>
        <taxon>Tetractinellida</taxon>
        <taxon>Astrophorina</taxon>
        <taxon>Geodiidae</taxon>
        <taxon>Geodia</taxon>
    </lineage>
</organism>
<evidence type="ECO:0000256" key="4">
    <source>
        <dbReference type="ARBA" id="ARBA00023121"/>
    </source>
</evidence>
<dbReference type="InterPro" id="IPR000648">
    <property type="entry name" value="Oxysterol-bd"/>
</dbReference>
<proteinExistence type="inferred from homology"/>
<dbReference type="EMBL" id="CASHTH010001013">
    <property type="protein sequence ID" value="CAI8010188.1"/>
    <property type="molecule type" value="Genomic_DNA"/>
</dbReference>
<feature type="non-terminal residue" evidence="9">
    <location>
        <position position="581"/>
    </location>
</feature>
<dbReference type="Gene3D" id="2.40.160.120">
    <property type="match status" value="1"/>
</dbReference>
<dbReference type="PROSITE" id="PS01013">
    <property type="entry name" value="OSBP"/>
    <property type="match status" value="1"/>
</dbReference>
<keyword evidence="10" id="KW-1185">Reference proteome</keyword>
<dbReference type="FunFam" id="3.30.70.3490:FF:000001">
    <property type="entry name" value="Oxysterol-binding protein"/>
    <property type="match status" value="1"/>
</dbReference>
<dbReference type="InterPro" id="IPR018494">
    <property type="entry name" value="Oxysterol-bd_CS"/>
</dbReference>
<feature type="domain" description="PH" evidence="8">
    <location>
        <begin position="33"/>
        <end position="126"/>
    </location>
</feature>
<comment type="caution">
    <text evidence="9">The sequence shown here is derived from an EMBL/GenBank/DDBJ whole genome shotgun (WGS) entry which is preliminary data.</text>
</comment>
<evidence type="ECO:0000259" key="8">
    <source>
        <dbReference type="PROSITE" id="PS50003"/>
    </source>
</evidence>
<dbReference type="Proteomes" id="UP001174909">
    <property type="component" value="Unassembled WGS sequence"/>
</dbReference>
<keyword evidence="3 6" id="KW-0445">Lipid transport</keyword>
<dbReference type="PANTHER" id="PTHR10972:SF102">
    <property type="entry name" value="OXYSTEROL-BINDING PROTEIN"/>
    <property type="match status" value="1"/>
</dbReference>
<dbReference type="FunFam" id="2.40.160.120:FF:000014">
    <property type="entry name" value="Oxysterol-binding protein"/>
    <property type="match status" value="1"/>
</dbReference>
<gene>
    <name evidence="9" type="ORF">GBAR_LOCUS6732</name>
</gene>
<evidence type="ECO:0000256" key="5">
    <source>
        <dbReference type="RuleBase" id="RU003844"/>
    </source>
</evidence>
<dbReference type="FunFam" id="1.10.287.2720:FF:000001">
    <property type="entry name" value="Oxysterol-binding OBPalpha"/>
    <property type="match status" value="1"/>
</dbReference>
<dbReference type="Pfam" id="PF01237">
    <property type="entry name" value="Oxysterol_BP"/>
    <property type="match status" value="1"/>
</dbReference>
<dbReference type="Gene3D" id="3.30.70.3490">
    <property type="match status" value="1"/>
</dbReference>
<dbReference type="CDD" id="cd00821">
    <property type="entry name" value="PH"/>
    <property type="match status" value="1"/>
</dbReference>
<reference evidence="9" key="1">
    <citation type="submission" date="2023-03" db="EMBL/GenBank/DDBJ databases">
        <authorList>
            <person name="Steffen K."/>
            <person name="Cardenas P."/>
        </authorList>
    </citation>
    <scope>NUCLEOTIDE SEQUENCE</scope>
</reference>
<sequence>VYIHTSPLVVVQTQRLCRRPHVTTLRRTEWNCIAIMEGEVWRLRSKEIWTRCWLVMDGDRGSLYFYSSKTKSESHGESVRLGQARVEPENELCFSLDWGSKRKILLRVETDVERQRWLAALESITSCSERDRSDGEDGAEDKGEKEDGCESSRFFDEEFCDADERVAPISPASDVKPGSQAWEVEEDPDYVENEDMASSMSQNKSVIMHLLSEARRGLDLTHMRLPAFMLEKRSTLEMFSGFLAHPDIFAAVPDHASARERMVTIVRFYLSAFHATRTGKTATKPYNPVLGETFHCFWDLPGDSSSTTTTATSAPRPDTQQTQSLVESGPVPYASYNSVSFTAEQVSHHPPVSAFYGECVPKRMYVTGSIHTKIKFLGLSVGVYNTASLKIHLLDHGEEYTMTFPNTYIRSLLTYPWLELGGRSTISCAQTGYSANFDFHCKPFYGGRKHQVSCEISHKSEKLPFHKIEGEWNGVMYTKFSKERRDVFMDTVNTPTRRKKLLTLSAQDPGESRRRWQHVTEALARGDIDTASQAKHIVEEEQRADARLRQEQGIEWQPKYFHAEGDGWVFNSPLSTRLNQK</sequence>
<accession>A0AA35RGC2</accession>
<dbReference type="GO" id="GO:0005829">
    <property type="term" value="C:cytosol"/>
    <property type="evidence" value="ECO:0007669"/>
    <property type="project" value="TreeGrafter"/>
</dbReference>
<dbReference type="PROSITE" id="PS50003">
    <property type="entry name" value="PH_DOMAIN"/>
    <property type="match status" value="1"/>
</dbReference>
<keyword evidence="2 6" id="KW-0813">Transport</keyword>
<comment type="similarity">
    <text evidence="1 5">Belongs to the OSBP family.</text>
</comment>
<dbReference type="Gene3D" id="2.30.29.30">
    <property type="entry name" value="Pleckstrin-homology domain (PH domain)/Phosphotyrosine-binding domain (PTB)"/>
    <property type="match status" value="1"/>
</dbReference>
<dbReference type="InterPro" id="IPR037239">
    <property type="entry name" value="OSBP_sf"/>
</dbReference>
<dbReference type="PANTHER" id="PTHR10972">
    <property type="entry name" value="OXYSTEROL-BINDING PROTEIN-RELATED"/>
    <property type="match status" value="1"/>
</dbReference>
<protein>
    <recommendedName>
        <fullName evidence="6">Oxysterol-binding protein</fullName>
    </recommendedName>
</protein>